<dbReference type="HAMAP" id="MF_00201">
    <property type="entry name" value="RecO"/>
    <property type="match status" value="1"/>
</dbReference>
<comment type="similarity">
    <text evidence="1 7">Belongs to the RecO family.</text>
</comment>
<dbReference type="NCBIfam" id="TIGR00613">
    <property type="entry name" value="reco"/>
    <property type="match status" value="1"/>
</dbReference>
<dbReference type="SUPFAM" id="SSF50249">
    <property type="entry name" value="Nucleic acid-binding proteins"/>
    <property type="match status" value="1"/>
</dbReference>
<keyword evidence="4 7" id="KW-0233">DNA recombination</keyword>
<protein>
    <recommendedName>
        <fullName evidence="2 7">DNA repair protein RecO</fullName>
    </recommendedName>
    <alternativeName>
        <fullName evidence="6 7">Recombination protein O</fullName>
    </alternativeName>
</protein>
<evidence type="ECO:0000256" key="5">
    <source>
        <dbReference type="ARBA" id="ARBA00023204"/>
    </source>
</evidence>
<evidence type="ECO:0000256" key="1">
    <source>
        <dbReference type="ARBA" id="ARBA00007452"/>
    </source>
</evidence>
<evidence type="ECO:0000256" key="7">
    <source>
        <dbReference type="HAMAP-Rule" id="MF_00201"/>
    </source>
</evidence>
<keyword evidence="3 7" id="KW-0227">DNA damage</keyword>
<dbReference type="OrthoDB" id="9804792at2"/>
<dbReference type="AlphaFoldDB" id="A0A3M8QRF1"/>
<dbReference type="InterPro" id="IPR003717">
    <property type="entry name" value="RecO"/>
</dbReference>
<dbReference type="InterPro" id="IPR042242">
    <property type="entry name" value="RecO_C"/>
</dbReference>
<keyword evidence="5 7" id="KW-0234">DNA repair</keyword>
<dbReference type="GO" id="GO:0043590">
    <property type="term" value="C:bacterial nucleoid"/>
    <property type="evidence" value="ECO:0007669"/>
    <property type="project" value="TreeGrafter"/>
</dbReference>
<organism evidence="9">
    <name type="scientific">Acidithiobacillus sulfuriphilus</name>
    <dbReference type="NCBI Taxonomy" id="1867749"/>
    <lineage>
        <taxon>Bacteria</taxon>
        <taxon>Pseudomonadati</taxon>
        <taxon>Pseudomonadota</taxon>
        <taxon>Acidithiobacillia</taxon>
        <taxon>Acidithiobacillales</taxon>
        <taxon>Acidithiobacillaceae</taxon>
        <taxon>Acidithiobacillus</taxon>
    </lineage>
</organism>
<evidence type="ECO:0000256" key="4">
    <source>
        <dbReference type="ARBA" id="ARBA00023172"/>
    </source>
</evidence>
<comment type="caution">
    <text evidence="9">The sequence shown here is derived from an EMBL/GenBank/DDBJ whole genome shotgun (WGS) entry which is preliminary data.</text>
</comment>
<dbReference type="RefSeq" id="WP_123105676.1">
    <property type="nucleotide sequence ID" value="NZ_CP127527.1"/>
</dbReference>
<evidence type="ECO:0000256" key="2">
    <source>
        <dbReference type="ARBA" id="ARBA00021310"/>
    </source>
</evidence>
<dbReference type="Gene3D" id="2.40.50.140">
    <property type="entry name" value="Nucleic acid-binding proteins"/>
    <property type="match status" value="1"/>
</dbReference>
<dbReference type="Pfam" id="PF02565">
    <property type="entry name" value="RecO_C"/>
    <property type="match status" value="1"/>
</dbReference>
<dbReference type="SUPFAM" id="SSF57863">
    <property type="entry name" value="ArfGap/RecO-like zinc finger"/>
    <property type="match status" value="1"/>
</dbReference>
<reference evidence="9" key="1">
    <citation type="submission" date="2018-10" db="EMBL/GenBank/DDBJ databases">
        <title>Acidithiobacillus sulfuriphilus sp. nov.: an extremely acidophilic sulfur-oxidizing chemolithotroph isolated from a neutral pH environment.</title>
        <authorList>
            <person name="Falagan C."/>
            <person name="Moya-Beltran A."/>
            <person name="Quatrini R."/>
            <person name="Johnson D.B."/>
        </authorList>
    </citation>
    <scope>NUCLEOTIDE SEQUENCE [LARGE SCALE GENOMIC DNA]</scope>
    <source>
        <strain evidence="9">CJ-2</strain>
    </source>
</reference>
<dbReference type="PANTHER" id="PTHR33991:SF1">
    <property type="entry name" value="DNA REPAIR PROTEIN RECO"/>
    <property type="match status" value="1"/>
</dbReference>
<accession>A0A3M8QRF1</accession>
<evidence type="ECO:0000259" key="8">
    <source>
        <dbReference type="Pfam" id="PF11967"/>
    </source>
</evidence>
<dbReference type="InterPro" id="IPR037278">
    <property type="entry name" value="ARFGAP/RecO"/>
</dbReference>
<dbReference type="InterPro" id="IPR012340">
    <property type="entry name" value="NA-bd_OB-fold"/>
</dbReference>
<evidence type="ECO:0000313" key="9">
    <source>
        <dbReference type="EMBL" id="RNF58231.1"/>
    </source>
</evidence>
<name>A0A3M8QRF1_9PROT</name>
<feature type="domain" description="DNA replication/recombination mediator RecO N-terminal" evidence="8">
    <location>
        <begin position="10"/>
        <end position="76"/>
    </location>
</feature>
<dbReference type="Pfam" id="PF11967">
    <property type="entry name" value="RecO_N"/>
    <property type="match status" value="1"/>
</dbReference>
<dbReference type="EMBL" id="RIZI01000191">
    <property type="protein sequence ID" value="RNF58231.1"/>
    <property type="molecule type" value="Genomic_DNA"/>
</dbReference>
<dbReference type="InterPro" id="IPR022572">
    <property type="entry name" value="DNA_rep/recomb_RecO_N"/>
</dbReference>
<comment type="function">
    <text evidence="7">Involved in DNA repair and RecF pathway recombination.</text>
</comment>
<sequence>MTATAEGGERAWVLHRYPYRDTSLVLELFTRESGRLGAVARGGRRPRSPFAALEAGRSLWVRWRGRGDLVTLLQAEEQGEVLDFTGMNGLILFYLNELLLRLTQRGDPLPELFDVYEQTLQSVALAGRQIWALRRFERRLLEILGWAPDLQVCHHCGRRLRGDDARTWYYWPEHGVLCPDHRPAPGTIAMPGGGLTWLAGDMAEGPSLAWLPGLRRCLERELRGHLSARPLESHRLLAAYLAQAGQDHDQRSTG</sequence>
<dbReference type="Gene3D" id="1.20.1440.120">
    <property type="entry name" value="Recombination protein O, C-terminal domain"/>
    <property type="match status" value="1"/>
</dbReference>
<evidence type="ECO:0000256" key="6">
    <source>
        <dbReference type="ARBA" id="ARBA00033409"/>
    </source>
</evidence>
<evidence type="ECO:0000256" key="3">
    <source>
        <dbReference type="ARBA" id="ARBA00022763"/>
    </source>
</evidence>
<dbReference type="PANTHER" id="PTHR33991">
    <property type="entry name" value="DNA REPAIR PROTEIN RECO"/>
    <property type="match status" value="1"/>
</dbReference>
<dbReference type="GO" id="GO:0006310">
    <property type="term" value="P:DNA recombination"/>
    <property type="evidence" value="ECO:0007669"/>
    <property type="project" value="UniProtKB-UniRule"/>
</dbReference>
<gene>
    <name evidence="7 9" type="primary">recO</name>
    <name evidence="9" type="ORF">EC580_12830</name>
</gene>
<proteinExistence type="inferred from homology"/>
<dbReference type="GO" id="GO:0006302">
    <property type="term" value="P:double-strand break repair"/>
    <property type="evidence" value="ECO:0007669"/>
    <property type="project" value="TreeGrafter"/>
</dbReference>